<evidence type="ECO:0000256" key="1">
    <source>
        <dbReference type="ARBA" id="ARBA00022658"/>
    </source>
</evidence>
<dbReference type="SMART" id="SM00036">
    <property type="entry name" value="CNH"/>
    <property type="match status" value="1"/>
</dbReference>
<protein>
    <submittedName>
        <fullName evidence="3">CNH domain-containing protein</fullName>
    </submittedName>
</protein>
<keyword evidence="1" id="KW-0344">Guanine-nucleotide releasing factor</keyword>
<dbReference type="PROSITE" id="PS50219">
    <property type="entry name" value="CNH"/>
    <property type="match status" value="1"/>
</dbReference>
<dbReference type="InterPro" id="IPR052233">
    <property type="entry name" value="Rho-type_GEFs"/>
</dbReference>
<name>A0AAD7JIP5_9AGAR</name>
<evidence type="ECO:0000313" key="4">
    <source>
        <dbReference type="Proteomes" id="UP001215280"/>
    </source>
</evidence>
<keyword evidence="4" id="KW-1185">Reference proteome</keyword>
<dbReference type="GO" id="GO:0005085">
    <property type="term" value="F:guanyl-nucleotide exchange factor activity"/>
    <property type="evidence" value="ECO:0007669"/>
    <property type="project" value="UniProtKB-KW"/>
</dbReference>
<reference evidence="3" key="1">
    <citation type="submission" date="2023-03" db="EMBL/GenBank/DDBJ databases">
        <title>Massive genome expansion in bonnet fungi (Mycena s.s.) driven by repeated elements and novel gene families across ecological guilds.</title>
        <authorList>
            <consortium name="Lawrence Berkeley National Laboratory"/>
            <person name="Harder C.B."/>
            <person name="Miyauchi S."/>
            <person name="Viragh M."/>
            <person name="Kuo A."/>
            <person name="Thoen E."/>
            <person name="Andreopoulos B."/>
            <person name="Lu D."/>
            <person name="Skrede I."/>
            <person name="Drula E."/>
            <person name="Henrissat B."/>
            <person name="Morin E."/>
            <person name="Kohler A."/>
            <person name="Barry K."/>
            <person name="LaButti K."/>
            <person name="Morin E."/>
            <person name="Salamov A."/>
            <person name="Lipzen A."/>
            <person name="Mereny Z."/>
            <person name="Hegedus B."/>
            <person name="Baldrian P."/>
            <person name="Stursova M."/>
            <person name="Weitz H."/>
            <person name="Taylor A."/>
            <person name="Grigoriev I.V."/>
            <person name="Nagy L.G."/>
            <person name="Martin F."/>
            <person name="Kauserud H."/>
        </authorList>
    </citation>
    <scope>NUCLEOTIDE SEQUENCE</scope>
    <source>
        <strain evidence="3">CBHHK188m</strain>
    </source>
</reference>
<dbReference type="Pfam" id="PF00780">
    <property type="entry name" value="CNH"/>
    <property type="match status" value="1"/>
</dbReference>
<sequence length="437" mass="47836">MPFPFISSGFRSTSSALDQGYQGGSESGSKWYSLRNALSTSGPSASSVSPWSPFPKHITEQISTEIYELIIDQLRADKQSLLACTLVCRSWVPRSKCLLLELMVCWPVPLVRRVGFGKILCAAPYREGNEAEIIYGTTNGIYRGSKDDAPTRLLSIHHVSRIEILSDANLCLCIANGVFMSVLLSALNAGTCQDSDVVRLCRHVGFFSVYRASAVGESHRVCAIKTSSLSGTIKVFDVVGNQQASALLTAQDFYIPREAFYARFITPTRLAVALERGFAVHGGFEMVDLQTANTQTLLHPGDPALDSLPQKCKPIAVFRLSDVLLVCFDKVGIYIDEGGHIVRNELVMRWDSVPFSFGASTTVPSTSPGDTIVPALHEPYILVSSDTHVEVWNVETAEMVQKIQGPHYLLNAPESGERILAMSLMSGDVAEMVFHEH</sequence>
<dbReference type="EMBL" id="JARJLG010000040">
    <property type="protein sequence ID" value="KAJ7763568.1"/>
    <property type="molecule type" value="Genomic_DNA"/>
</dbReference>
<gene>
    <name evidence="3" type="ORF">DFH07DRAFT_812453</name>
</gene>
<dbReference type="InterPro" id="IPR001180">
    <property type="entry name" value="CNH_dom"/>
</dbReference>
<dbReference type="PANTHER" id="PTHR46572:SF2">
    <property type="entry name" value="RHO1 GDP-GTP EXCHANGE PROTEIN 1-RELATED"/>
    <property type="match status" value="1"/>
</dbReference>
<dbReference type="PANTHER" id="PTHR46572">
    <property type="entry name" value="RHO1 GDP-GTP EXCHANGE PROTEIN 1-RELATED"/>
    <property type="match status" value="1"/>
</dbReference>
<accession>A0AAD7JIP5</accession>
<feature type="domain" description="CNH" evidence="2">
    <location>
        <begin position="116"/>
        <end position="418"/>
    </location>
</feature>
<dbReference type="Proteomes" id="UP001215280">
    <property type="component" value="Unassembled WGS sequence"/>
</dbReference>
<dbReference type="AlphaFoldDB" id="A0AAD7JIP5"/>
<comment type="caution">
    <text evidence="3">The sequence shown here is derived from an EMBL/GenBank/DDBJ whole genome shotgun (WGS) entry which is preliminary data.</text>
</comment>
<evidence type="ECO:0000259" key="2">
    <source>
        <dbReference type="PROSITE" id="PS50219"/>
    </source>
</evidence>
<proteinExistence type="predicted"/>
<organism evidence="3 4">
    <name type="scientific">Mycena maculata</name>
    <dbReference type="NCBI Taxonomy" id="230809"/>
    <lineage>
        <taxon>Eukaryota</taxon>
        <taxon>Fungi</taxon>
        <taxon>Dikarya</taxon>
        <taxon>Basidiomycota</taxon>
        <taxon>Agaricomycotina</taxon>
        <taxon>Agaricomycetes</taxon>
        <taxon>Agaricomycetidae</taxon>
        <taxon>Agaricales</taxon>
        <taxon>Marasmiineae</taxon>
        <taxon>Mycenaceae</taxon>
        <taxon>Mycena</taxon>
    </lineage>
</organism>
<evidence type="ECO:0000313" key="3">
    <source>
        <dbReference type="EMBL" id="KAJ7763568.1"/>
    </source>
</evidence>